<dbReference type="Proteomes" id="UP000321638">
    <property type="component" value="Unassembled WGS sequence"/>
</dbReference>
<feature type="transmembrane region" description="Helical" evidence="6">
    <location>
        <begin position="45"/>
        <end position="65"/>
    </location>
</feature>
<comment type="subcellular location">
    <subcellularLocation>
        <location evidence="1">Cell membrane</location>
        <topology evidence="1">Multi-pass membrane protein</topology>
    </subcellularLocation>
</comment>
<dbReference type="RefSeq" id="WP_147846249.1">
    <property type="nucleotide sequence ID" value="NZ_VDUZ01000006.1"/>
</dbReference>
<evidence type="ECO:0000313" key="7">
    <source>
        <dbReference type="EMBL" id="TXL78778.1"/>
    </source>
</evidence>
<dbReference type="InterPro" id="IPR043428">
    <property type="entry name" value="LivM-like"/>
</dbReference>
<gene>
    <name evidence="7" type="ORF">FHP25_07225</name>
</gene>
<keyword evidence="3 6" id="KW-0812">Transmembrane</keyword>
<comment type="caution">
    <text evidence="7">The sequence shown here is derived from an EMBL/GenBank/DDBJ whole genome shotgun (WGS) entry which is preliminary data.</text>
</comment>
<dbReference type="Pfam" id="PF02653">
    <property type="entry name" value="BPD_transp_2"/>
    <property type="match status" value="1"/>
</dbReference>
<reference evidence="7 8" key="1">
    <citation type="submission" date="2019-06" db="EMBL/GenBank/DDBJ databases">
        <title>New taxonomy in bacterial strain CC-CFT640, isolated from vineyard.</title>
        <authorList>
            <person name="Lin S.-Y."/>
            <person name="Tsai C.-F."/>
            <person name="Young C.-C."/>
        </authorList>
    </citation>
    <scope>NUCLEOTIDE SEQUENCE [LARGE SCALE GENOMIC DNA]</scope>
    <source>
        <strain evidence="7 8">CC-CFT640</strain>
    </source>
</reference>
<evidence type="ECO:0000256" key="1">
    <source>
        <dbReference type="ARBA" id="ARBA00004651"/>
    </source>
</evidence>
<feature type="transmembrane region" description="Helical" evidence="6">
    <location>
        <begin position="328"/>
        <end position="348"/>
    </location>
</feature>
<dbReference type="AlphaFoldDB" id="A0A5C8PRD1"/>
<keyword evidence="2" id="KW-1003">Cell membrane</keyword>
<keyword evidence="4 6" id="KW-1133">Transmembrane helix</keyword>
<dbReference type="GO" id="GO:0015658">
    <property type="term" value="F:branched-chain amino acid transmembrane transporter activity"/>
    <property type="evidence" value="ECO:0007669"/>
    <property type="project" value="InterPro"/>
</dbReference>
<dbReference type="GO" id="GO:0005886">
    <property type="term" value="C:plasma membrane"/>
    <property type="evidence" value="ECO:0007669"/>
    <property type="project" value="UniProtKB-SubCell"/>
</dbReference>
<sequence>MAGLLTPLTTWRGRITALLLVLLGLLPWYAPWLDAAGIISQKFALTLMTRVLILAIAAVSLNLILGYGGMVSFGHAVYIGLGGYTVGIMAHHGVQDGFLQFPLAIGLSALLALAIGALSLRTRGVYFIMLTLAFAQLLYYVGVGLEAYGGDDGLTINRRSDFAGLLPTRGLDKIVAFYIVSFVVLVLVLWLVHRLVNARFGMALRGTKSNETRMQALGFATFHYRLAAFVIAGAICGLAGALLANHTEFISPAMMHWTRSGDLIVMVVLGGMGSLFGPLYGAIAFLLLEEFLPSLLRLVLTWLHGGISAVLGGAAIGTLDAWLRLAEYWQIALGTIMILVVLYARGGIDSLFGRPRHG</sequence>
<dbReference type="PANTHER" id="PTHR30482">
    <property type="entry name" value="HIGH-AFFINITY BRANCHED-CHAIN AMINO ACID TRANSPORT SYSTEM PERMEASE"/>
    <property type="match status" value="1"/>
</dbReference>
<protein>
    <submittedName>
        <fullName evidence="7">Branched-chain amino acid ABC transporter permease</fullName>
    </submittedName>
</protein>
<accession>A0A5C8PRD1</accession>
<keyword evidence="5 6" id="KW-0472">Membrane</keyword>
<proteinExistence type="predicted"/>
<keyword evidence="8" id="KW-1185">Reference proteome</keyword>
<feature type="transmembrane region" description="Helical" evidence="6">
    <location>
        <begin position="72"/>
        <end position="92"/>
    </location>
</feature>
<feature type="transmembrane region" description="Helical" evidence="6">
    <location>
        <begin position="263"/>
        <end position="288"/>
    </location>
</feature>
<feature type="transmembrane region" description="Helical" evidence="6">
    <location>
        <begin position="98"/>
        <end position="118"/>
    </location>
</feature>
<feature type="transmembrane region" description="Helical" evidence="6">
    <location>
        <begin position="175"/>
        <end position="196"/>
    </location>
</feature>
<dbReference type="CDD" id="cd06581">
    <property type="entry name" value="TM_PBP1_LivM_like"/>
    <property type="match status" value="1"/>
</dbReference>
<evidence type="ECO:0000256" key="4">
    <source>
        <dbReference type="ARBA" id="ARBA00022989"/>
    </source>
</evidence>
<dbReference type="InterPro" id="IPR001851">
    <property type="entry name" value="ABC_transp_permease"/>
</dbReference>
<evidence type="ECO:0000256" key="3">
    <source>
        <dbReference type="ARBA" id="ARBA00022692"/>
    </source>
</evidence>
<dbReference type="EMBL" id="VDUZ01000006">
    <property type="protein sequence ID" value="TXL78778.1"/>
    <property type="molecule type" value="Genomic_DNA"/>
</dbReference>
<evidence type="ECO:0000256" key="5">
    <source>
        <dbReference type="ARBA" id="ARBA00023136"/>
    </source>
</evidence>
<dbReference type="OrthoDB" id="9804361at2"/>
<name>A0A5C8PRD1_9HYPH</name>
<dbReference type="PANTHER" id="PTHR30482:SF17">
    <property type="entry name" value="ABC TRANSPORTER ATP-BINDING PROTEIN"/>
    <property type="match status" value="1"/>
</dbReference>
<feature type="transmembrane region" description="Helical" evidence="6">
    <location>
        <begin position="217"/>
        <end position="243"/>
    </location>
</feature>
<feature type="transmembrane region" description="Helical" evidence="6">
    <location>
        <begin position="295"/>
        <end position="316"/>
    </location>
</feature>
<organism evidence="7 8">
    <name type="scientific">Vineibacter terrae</name>
    <dbReference type="NCBI Taxonomy" id="2586908"/>
    <lineage>
        <taxon>Bacteria</taxon>
        <taxon>Pseudomonadati</taxon>
        <taxon>Pseudomonadota</taxon>
        <taxon>Alphaproteobacteria</taxon>
        <taxon>Hyphomicrobiales</taxon>
        <taxon>Vineibacter</taxon>
    </lineage>
</organism>
<evidence type="ECO:0000256" key="2">
    <source>
        <dbReference type="ARBA" id="ARBA00022475"/>
    </source>
</evidence>
<feature type="transmembrane region" description="Helical" evidence="6">
    <location>
        <begin position="125"/>
        <end position="142"/>
    </location>
</feature>
<evidence type="ECO:0000313" key="8">
    <source>
        <dbReference type="Proteomes" id="UP000321638"/>
    </source>
</evidence>
<evidence type="ECO:0000256" key="6">
    <source>
        <dbReference type="SAM" id="Phobius"/>
    </source>
</evidence>